<accession>A0ABR2VTM1</accession>
<evidence type="ECO:0000259" key="1">
    <source>
        <dbReference type="PROSITE" id="PS50181"/>
    </source>
</evidence>
<dbReference type="Proteomes" id="UP001479436">
    <property type="component" value="Unassembled WGS sequence"/>
</dbReference>
<proteinExistence type="predicted"/>
<dbReference type="Pfam" id="PF00646">
    <property type="entry name" value="F-box"/>
    <property type="match status" value="1"/>
</dbReference>
<dbReference type="InterPro" id="IPR001810">
    <property type="entry name" value="F-box_dom"/>
</dbReference>
<dbReference type="CDD" id="cd09917">
    <property type="entry name" value="F-box_SF"/>
    <property type="match status" value="1"/>
</dbReference>
<gene>
    <name evidence="2" type="ORF">K7432_011936</name>
</gene>
<keyword evidence="3" id="KW-1185">Reference proteome</keyword>
<evidence type="ECO:0000313" key="2">
    <source>
        <dbReference type="EMBL" id="KAK9701006.1"/>
    </source>
</evidence>
<evidence type="ECO:0000313" key="3">
    <source>
        <dbReference type="Proteomes" id="UP001479436"/>
    </source>
</evidence>
<name>A0ABR2VTM1_9FUNG</name>
<reference evidence="2 3" key="1">
    <citation type="submission" date="2023-04" db="EMBL/GenBank/DDBJ databases">
        <title>Genome of Basidiobolus ranarum AG-B5.</title>
        <authorList>
            <person name="Stajich J.E."/>
            <person name="Carter-House D."/>
            <person name="Gryganskyi A."/>
        </authorList>
    </citation>
    <scope>NUCLEOTIDE SEQUENCE [LARGE SCALE GENOMIC DNA]</scope>
    <source>
        <strain evidence="2 3">AG-B5</strain>
    </source>
</reference>
<dbReference type="PROSITE" id="PS50181">
    <property type="entry name" value="FBOX"/>
    <property type="match status" value="1"/>
</dbReference>
<feature type="domain" description="F-box" evidence="1">
    <location>
        <begin position="12"/>
        <end position="48"/>
    </location>
</feature>
<dbReference type="InterPro" id="IPR036047">
    <property type="entry name" value="F-box-like_dom_sf"/>
</dbReference>
<dbReference type="Gene3D" id="1.20.1280.50">
    <property type="match status" value="1"/>
</dbReference>
<dbReference type="SMART" id="SM00256">
    <property type="entry name" value="FBOX"/>
    <property type="match status" value="1"/>
</dbReference>
<protein>
    <recommendedName>
        <fullName evidence="1">F-box domain-containing protein</fullName>
    </recommendedName>
</protein>
<dbReference type="SUPFAM" id="SSF81383">
    <property type="entry name" value="F-box domain"/>
    <property type="match status" value="1"/>
</dbReference>
<dbReference type="EMBL" id="JASJQH010007854">
    <property type="protein sequence ID" value="KAK9701006.1"/>
    <property type="molecule type" value="Genomic_DNA"/>
</dbReference>
<organism evidence="2 3">
    <name type="scientific">Basidiobolus ranarum</name>
    <dbReference type="NCBI Taxonomy" id="34480"/>
    <lineage>
        <taxon>Eukaryota</taxon>
        <taxon>Fungi</taxon>
        <taxon>Fungi incertae sedis</taxon>
        <taxon>Zoopagomycota</taxon>
        <taxon>Entomophthoromycotina</taxon>
        <taxon>Basidiobolomycetes</taxon>
        <taxon>Basidiobolales</taxon>
        <taxon>Basidiobolaceae</taxon>
        <taxon>Basidiobolus</taxon>
    </lineage>
</organism>
<sequence length="230" mass="26308">MTKKYSTTRLLCLPIVQYPTEIIAHILSFLDLNSLITTRICSRNWYTLCMNHIAMKIRHTSVSLTFEQEGKWRFTVDFGFSSYDEATSRVVYKVKTLKTRRCFYGILLENPKVTSIQLAPYSSMNITPNRSFPVKKEGIFLGLPSSHTANERWALSYRVSKTPPSLPEDLEPIGGERWITPLTFECSLEFMASNFRPSFLQKVVHLFPSKRLTLLPSAAVNPNHTPPVTV</sequence>
<comment type="caution">
    <text evidence="2">The sequence shown here is derived from an EMBL/GenBank/DDBJ whole genome shotgun (WGS) entry which is preliminary data.</text>
</comment>